<dbReference type="Proteomes" id="UP001652445">
    <property type="component" value="Unassembled WGS sequence"/>
</dbReference>
<sequence>MTDQEMYPLLLRMSSGDKEAFRTVYELTQHSVYRTVYFLLNNKQDAGDVTSEVYMELLKSIPNYDARQSFHRWLNGLAVRQVNNWNRKLWRRYRLFNRNKELRREETAIRTEEQVLHNETSEELLAQVLQLSYKLRSVIILRYYDDYSLEEIARVLDIPLSTVKSRLRLGLEKLRKNTDLALSVKEETIHVH</sequence>
<feature type="domain" description="RNA polymerase sigma factor 70 region 4 type 2" evidence="6">
    <location>
        <begin position="122"/>
        <end position="174"/>
    </location>
</feature>
<dbReference type="InterPro" id="IPR013325">
    <property type="entry name" value="RNA_pol_sigma_r2"/>
</dbReference>
<reference evidence="7 8" key="1">
    <citation type="submission" date="2022-09" db="EMBL/GenBank/DDBJ databases">
        <authorList>
            <person name="Han X.L."/>
            <person name="Wang Q."/>
            <person name="Lu T."/>
        </authorList>
    </citation>
    <scope>NUCLEOTIDE SEQUENCE [LARGE SCALE GENOMIC DNA]</scope>
    <source>
        <strain evidence="7 8">WQ 127069</strain>
    </source>
</reference>
<feature type="domain" description="RNA polymerase sigma-70 region 2" evidence="5">
    <location>
        <begin position="25"/>
        <end position="92"/>
    </location>
</feature>
<organism evidence="7 8">
    <name type="scientific">Paenibacillus baimaensis</name>
    <dbReference type="NCBI Taxonomy" id="2982185"/>
    <lineage>
        <taxon>Bacteria</taxon>
        <taxon>Bacillati</taxon>
        <taxon>Bacillota</taxon>
        <taxon>Bacilli</taxon>
        <taxon>Bacillales</taxon>
        <taxon>Paenibacillaceae</taxon>
        <taxon>Paenibacillus</taxon>
    </lineage>
</organism>
<evidence type="ECO:0000259" key="6">
    <source>
        <dbReference type="Pfam" id="PF08281"/>
    </source>
</evidence>
<dbReference type="SUPFAM" id="SSF88659">
    <property type="entry name" value="Sigma3 and sigma4 domains of RNA polymerase sigma factors"/>
    <property type="match status" value="1"/>
</dbReference>
<dbReference type="InterPro" id="IPR036388">
    <property type="entry name" value="WH-like_DNA-bd_sf"/>
</dbReference>
<dbReference type="Pfam" id="PF04542">
    <property type="entry name" value="Sigma70_r2"/>
    <property type="match status" value="1"/>
</dbReference>
<evidence type="ECO:0000256" key="4">
    <source>
        <dbReference type="ARBA" id="ARBA00023163"/>
    </source>
</evidence>
<keyword evidence="4" id="KW-0804">Transcription</keyword>
<gene>
    <name evidence="7" type="ORF">OB236_37950</name>
</gene>
<dbReference type="CDD" id="cd06171">
    <property type="entry name" value="Sigma70_r4"/>
    <property type="match status" value="1"/>
</dbReference>
<keyword evidence="3" id="KW-0731">Sigma factor</keyword>
<protein>
    <submittedName>
        <fullName evidence="7">Sigma-70 family RNA polymerase sigma factor</fullName>
    </submittedName>
</protein>
<dbReference type="Gene3D" id="1.10.10.10">
    <property type="entry name" value="Winged helix-like DNA-binding domain superfamily/Winged helix DNA-binding domain"/>
    <property type="match status" value="1"/>
</dbReference>
<keyword evidence="2" id="KW-0805">Transcription regulation</keyword>
<dbReference type="InterPro" id="IPR013249">
    <property type="entry name" value="RNA_pol_sigma70_r4_t2"/>
</dbReference>
<evidence type="ECO:0000313" key="8">
    <source>
        <dbReference type="Proteomes" id="UP001652445"/>
    </source>
</evidence>
<keyword evidence="8" id="KW-1185">Reference proteome</keyword>
<evidence type="ECO:0000256" key="3">
    <source>
        <dbReference type="ARBA" id="ARBA00023082"/>
    </source>
</evidence>
<comment type="similarity">
    <text evidence="1">Belongs to the sigma-70 factor family. ECF subfamily.</text>
</comment>
<dbReference type="PANTHER" id="PTHR43133:SF60">
    <property type="entry name" value="RNA POLYMERASE SIGMA FACTOR SIGV"/>
    <property type="match status" value="1"/>
</dbReference>
<dbReference type="InterPro" id="IPR039425">
    <property type="entry name" value="RNA_pol_sigma-70-like"/>
</dbReference>
<dbReference type="NCBIfam" id="TIGR02937">
    <property type="entry name" value="sigma70-ECF"/>
    <property type="match status" value="1"/>
</dbReference>
<dbReference type="RefSeq" id="WP_076228601.1">
    <property type="nucleotide sequence ID" value="NZ_JAOQIO010000124.1"/>
</dbReference>
<dbReference type="SUPFAM" id="SSF88946">
    <property type="entry name" value="Sigma2 domain of RNA polymerase sigma factors"/>
    <property type="match status" value="1"/>
</dbReference>
<dbReference type="NCBIfam" id="NF009195">
    <property type="entry name" value="PRK12543.1"/>
    <property type="match status" value="1"/>
</dbReference>
<evidence type="ECO:0000259" key="5">
    <source>
        <dbReference type="Pfam" id="PF04542"/>
    </source>
</evidence>
<dbReference type="PANTHER" id="PTHR43133">
    <property type="entry name" value="RNA POLYMERASE ECF-TYPE SIGMA FACTO"/>
    <property type="match status" value="1"/>
</dbReference>
<proteinExistence type="inferred from homology"/>
<dbReference type="EMBL" id="JAOQIO010000124">
    <property type="protein sequence ID" value="MCU6797924.1"/>
    <property type="molecule type" value="Genomic_DNA"/>
</dbReference>
<dbReference type="Gene3D" id="1.10.1740.10">
    <property type="match status" value="1"/>
</dbReference>
<evidence type="ECO:0000256" key="1">
    <source>
        <dbReference type="ARBA" id="ARBA00010641"/>
    </source>
</evidence>
<accession>A0ABT2UTF5</accession>
<dbReference type="InterPro" id="IPR014284">
    <property type="entry name" value="RNA_pol_sigma-70_dom"/>
</dbReference>
<name>A0ABT2UTF5_9BACL</name>
<dbReference type="Pfam" id="PF08281">
    <property type="entry name" value="Sigma70_r4_2"/>
    <property type="match status" value="1"/>
</dbReference>
<evidence type="ECO:0000313" key="7">
    <source>
        <dbReference type="EMBL" id="MCU6797924.1"/>
    </source>
</evidence>
<dbReference type="InterPro" id="IPR007627">
    <property type="entry name" value="RNA_pol_sigma70_r2"/>
</dbReference>
<evidence type="ECO:0000256" key="2">
    <source>
        <dbReference type="ARBA" id="ARBA00023015"/>
    </source>
</evidence>
<dbReference type="InterPro" id="IPR013324">
    <property type="entry name" value="RNA_pol_sigma_r3/r4-like"/>
</dbReference>
<comment type="caution">
    <text evidence="7">The sequence shown here is derived from an EMBL/GenBank/DDBJ whole genome shotgun (WGS) entry which is preliminary data.</text>
</comment>